<feature type="transmembrane region" description="Helical" evidence="7">
    <location>
        <begin position="107"/>
        <end position="130"/>
    </location>
</feature>
<dbReference type="PANTHER" id="PTHR30250:SF10">
    <property type="entry name" value="LIPOPOLYSACCHARIDE BIOSYNTHESIS PROTEIN WZXC"/>
    <property type="match status" value="1"/>
</dbReference>
<keyword evidence="5 7" id="KW-1133">Transmembrane helix</keyword>
<comment type="caution">
    <text evidence="8">The sequence shown here is derived from an EMBL/GenBank/DDBJ whole genome shotgun (WGS) entry which is preliminary data.</text>
</comment>
<feature type="transmembrane region" description="Helical" evidence="7">
    <location>
        <begin position="290"/>
        <end position="315"/>
    </location>
</feature>
<proteinExistence type="inferred from homology"/>
<keyword evidence="6 7" id="KW-0472">Membrane</keyword>
<dbReference type="Proteomes" id="UP000288587">
    <property type="component" value="Unassembled WGS sequence"/>
</dbReference>
<gene>
    <name evidence="8" type="ORF">EOD73_06475</name>
</gene>
<organism evidence="8 9">
    <name type="scientific">Inhella crocodyli</name>
    <dbReference type="NCBI Taxonomy" id="2499851"/>
    <lineage>
        <taxon>Bacteria</taxon>
        <taxon>Pseudomonadati</taxon>
        <taxon>Pseudomonadota</taxon>
        <taxon>Betaproteobacteria</taxon>
        <taxon>Burkholderiales</taxon>
        <taxon>Sphaerotilaceae</taxon>
        <taxon>Inhella</taxon>
    </lineage>
</organism>
<protein>
    <submittedName>
        <fullName evidence="8">Lipopolysaccharide biosynthesis protein</fullName>
    </submittedName>
</protein>
<evidence type="ECO:0000256" key="7">
    <source>
        <dbReference type="SAM" id="Phobius"/>
    </source>
</evidence>
<feature type="transmembrane region" description="Helical" evidence="7">
    <location>
        <begin position="166"/>
        <end position="183"/>
    </location>
</feature>
<keyword evidence="9" id="KW-1185">Reference proteome</keyword>
<evidence type="ECO:0000313" key="9">
    <source>
        <dbReference type="Proteomes" id="UP000288587"/>
    </source>
</evidence>
<keyword evidence="3" id="KW-1003">Cell membrane</keyword>
<comment type="similarity">
    <text evidence="2">Belongs to the polysaccharide synthase family.</text>
</comment>
<sequence>MSRSALWRASLTLLTGSVAAQALPLLLGPWLTRLYDPEAYGRFSLVWSVAINLAVVGSARYEFALPLASDDEEAARLAAICTRLVAISTAAACFIGAVWAFCTGETLAWALPVAVLASSSVQALTMWATRAQAFGWLSASRVLQHGGGAVLQVVLGLAAWGVAGLWWGAITAAVLAALALAATTRPKAGWLVLAGLPAPTLWATAKAYRDFPLLNTPHAFVATAQDTLTLLLLSAWLGDASAGLWALALRYLKAPATLVGGAVSSALYPQLTQALDPQESRRHLRHTMVVLMWMGLGWAGLLMLAGPTLFAWAFGESWREAGYLAQALGPYLALHFVASPLGVVTMAWRAQAWALRLSVLGLLLFAGGLIVGLAIGGLVAAGWGVSVAMLGYFGYYLGTLWRWPVSTRS</sequence>
<feature type="transmembrane region" description="Helical" evidence="7">
    <location>
        <begin position="381"/>
        <end position="401"/>
    </location>
</feature>
<dbReference type="Pfam" id="PF13440">
    <property type="entry name" value="Polysacc_synt_3"/>
    <property type="match status" value="1"/>
</dbReference>
<accession>A0A437LT93</accession>
<feature type="transmembrane region" description="Helical" evidence="7">
    <location>
        <begin position="327"/>
        <end position="348"/>
    </location>
</feature>
<evidence type="ECO:0000256" key="5">
    <source>
        <dbReference type="ARBA" id="ARBA00022989"/>
    </source>
</evidence>
<dbReference type="PANTHER" id="PTHR30250">
    <property type="entry name" value="PST FAMILY PREDICTED COLANIC ACID TRANSPORTER"/>
    <property type="match status" value="1"/>
</dbReference>
<dbReference type="RefSeq" id="WP_127681954.1">
    <property type="nucleotide sequence ID" value="NZ_SACM01000001.1"/>
</dbReference>
<dbReference type="GO" id="GO:0005886">
    <property type="term" value="C:plasma membrane"/>
    <property type="evidence" value="ECO:0007669"/>
    <property type="project" value="UniProtKB-SubCell"/>
</dbReference>
<evidence type="ECO:0000256" key="2">
    <source>
        <dbReference type="ARBA" id="ARBA00007430"/>
    </source>
</evidence>
<evidence type="ECO:0000256" key="3">
    <source>
        <dbReference type="ARBA" id="ARBA00022475"/>
    </source>
</evidence>
<evidence type="ECO:0000256" key="6">
    <source>
        <dbReference type="ARBA" id="ARBA00023136"/>
    </source>
</evidence>
<feature type="transmembrane region" description="Helical" evidence="7">
    <location>
        <begin position="44"/>
        <end position="65"/>
    </location>
</feature>
<evidence type="ECO:0000313" key="8">
    <source>
        <dbReference type="EMBL" id="RVT88608.1"/>
    </source>
</evidence>
<feature type="transmembrane region" description="Helical" evidence="7">
    <location>
        <begin position="355"/>
        <end position="375"/>
    </location>
</feature>
<reference evidence="8 9" key="1">
    <citation type="submission" date="2019-01" db="EMBL/GenBank/DDBJ databases">
        <authorList>
            <person name="Chen W.-M."/>
        </authorList>
    </citation>
    <scope>NUCLEOTIDE SEQUENCE [LARGE SCALE GENOMIC DNA]</scope>
    <source>
        <strain evidence="8 9">CCP-18</strain>
    </source>
</reference>
<feature type="transmembrane region" description="Helical" evidence="7">
    <location>
        <begin position="228"/>
        <end position="248"/>
    </location>
</feature>
<feature type="transmembrane region" description="Helical" evidence="7">
    <location>
        <begin position="77"/>
        <end position="101"/>
    </location>
</feature>
<name>A0A437LT93_9BURK</name>
<dbReference type="EMBL" id="SACM01000001">
    <property type="protein sequence ID" value="RVT88608.1"/>
    <property type="molecule type" value="Genomic_DNA"/>
</dbReference>
<dbReference type="InterPro" id="IPR050833">
    <property type="entry name" value="Poly_Biosynth_Transport"/>
</dbReference>
<keyword evidence="4 7" id="KW-0812">Transmembrane</keyword>
<dbReference type="AlphaFoldDB" id="A0A437LT93"/>
<feature type="transmembrane region" description="Helical" evidence="7">
    <location>
        <begin position="190"/>
        <end position="208"/>
    </location>
</feature>
<dbReference type="OrthoDB" id="3831435at2"/>
<evidence type="ECO:0000256" key="1">
    <source>
        <dbReference type="ARBA" id="ARBA00004651"/>
    </source>
</evidence>
<comment type="subcellular location">
    <subcellularLocation>
        <location evidence="1">Cell membrane</location>
        <topology evidence="1">Multi-pass membrane protein</topology>
    </subcellularLocation>
</comment>
<evidence type="ECO:0000256" key="4">
    <source>
        <dbReference type="ARBA" id="ARBA00022692"/>
    </source>
</evidence>